<keyword evidence="4" id="KW-0479">Metal-binding</keyword>
<evidence type="ECO:0000313" key="10">
    <source>
        <dbReference type="Proteomes" id="UP000012179"/>
    </source>
</evidence>
<dbReference type="InterPro" id="IPR001041">
    <property type="entry name" value="2Fe-2S_ferredoxin-type"/>
</dbReference>
<comment type="cofactor">
    <cofactor evidence="1">
        <name>[4Fe-4S] cluster</name>
        <dbReference type="ChEBI" id="CHEBI:49883"/>
    </cofactor>
</comment>
<keyword evidence="3" id="KW-0004">4Fe-4S</keyword>
<dbReference type="InterPro" id="IPR000283">
    <property type="entry name" value="NADH_UbQ_OxRdtase_75kDa_su_CS"/>
</dbReference>
<name>A0A1W6STQ5_9PROT</name>
<dbReference type="Pfam" id="PF10588">
    <property type="entry name" value="NADH-G_4Fe-4S_3"/>
    <property type="match status" value="1"/>
</dbReference>
<proteinExistence type="inferred from homology"/>
<dbReference type="Gene3D" id="3.10.20.740">
    <property type="match status" value="1"/>
</dbReference>
<feature type="domain" description="4Fe-4S His(Cys)3-ligated-type" evidence="8">
    <location>
        <begin position="77"/>
        <end position="116"/>
    </location>
</feature>
<reference evidence="9 10" key="1">
    <citation type="journal article" date="2015" name="Int. J. Syst. Evol. Microbiol.">
        <title>Nitrosospira lacus sp. nov., a psychrotolerant, ammonia-oxidizing bacterium from sandy lake sediment.</title>
        <authorList>
            <person name="Urakawa H."/>
            <person name="Garcia J.C."/>
            <person name="Nielsen J.L."/>
            <person name="Le V.Q."/>
            <person name="Kozlowski J.A."/>
            <person name="Stein L.Y."/>
            <person name="Lim C.K."/>
            <person name="Pommerening-Roser A."/>
            <person name="Martens-Habbena W."/>
            <person name="Stahl D.A."/>
            <person name="Klotz M.G."/>
        </authorList>
    </citation>
    <scope>NUCLEOTIDE SEQUENCE [LARGE SCALE GENOMIC DNA]</scope>
    <source>
        <strain evidence="9 10">APG3</strain>
    </source>
</reference>
<dbReference type="InterPro" id="IPR019574">
    <property type="entry name" value="NADH_UbQ_OxRdtase_Gsu_4Fe4S-bd"/>
</dbReference>
<dbReference type="eggNOG" id="COG3383">
    <property type="taxonomic scope" value="Bacteria"/>
</dbReference>
<dbReference type="GO" id="GO:0016491">
    <property type="term" value="F:oxidoreductase activity"/>
    <property type="evidence" value="ECO:0007669"/>
    <property type="project" value="InterPro"/>
</dbReference>
<dbReference type="PIRSF" id="PIRSF000309">
    <property type="entry name" value="NAD_red_hyd_HoxU"/>
    <property type="match status" value="1"/>
</dbReference>
<dbReference type="GO" id="GO:0051539">
    <property type="term" value="F:4 iron, 4 sulfur cluster binding"/>
    <property type="evidence" value="ECO:0007669"/>
    <property type="project" value="UniProtKB-KW"/>
</dbReference>
<dbReference type="OrthoDB" id="9810782at2"/>
<dbReference type="GO" id="GO:0042773">
    <property type="term" value="P:ATP synthesis coupled electron transport"/>
    <property type="evidence" value="ECO:0007669"/>
    <property type="project" value="InterPro"/>
</dbReference>
<dbReference type="Pfam" id="PF13459">
    <property type="entry name" value="Fer4_15"/>
    <property type="match status" value="1"/>
</dbReference>
<evidence type="ECO:0000256" key="3">
    <source>
        <dbReference type="ARBA" id="ARBA00022485"/>
    </source>
</evidence>
<evidence type="ECO:0000256" key="6">
    <source>
        <dbReference type="ARBA" id="ARBA00023014"/>
    </source>
</evidence>
<dbReference type="SMART" id="SM00929">
    <property type="entry name" value="NADH-G_4Fe-4S_3"/>
    <property type="match status" value="1"/>
</dbReference>
<dbReference type="InterPro" id="IPR016214">
    <property type="entry name" value="NAD-red_Hydgase_HoxS_gsu"/>
</dbReference>
<keyword evidence="10" id="KW-1185">Reference proteome</keyword>
<evidence type="ECO:0000256" key="4">
    <source>
        <dbReference type="ARBA" id="ARBA00022723"/>
    </source>
</evidence>
<evidence type="ECO:0000259" key="8">
    <source>
        <dbReference type="PROSITE" id="PS51839"/>
    </source>
</evidence>
<comment type="similarity">
    <text evidence="2">Belongs to the complex I 75 kDa subunit family.</text>
</comment>
<dbReference type="PROSITE" id="PS00642">
    <property type="entry name" value="COMPLEX1_75K_2"/>
    <property type="match status" value="1"/>
</dbReference>
<dbReference type="Gene3D" id="3.30.70.20">
    <property type="match status" value="1"/>
</dbReference>
<dbReference type="SUPFAM" id="SSF54862">
    <property type="entry name" value="4Fe-4S ferredoxins"/>
    <property type="match status" value="1"/>
</dbReference>
<dbReference type="CDD" id="cd00207">
    <property type="entry name" value="fer2"/>
    <property type="match status" value="1"/>
</dbReference>
<accession>A0A1W6STQ5</accession>
<dbReference type="PROSITE" id="PS51839">
    <property type="entry name" value="4FE4S_HC3"/>
    <property type="match status" value="1"/>
</dbReference>
<dbReference type="GO" id="GO:0046872">
    <property type="term" value="F:metal ion binding"/>
    <property type="evidence" value="ECO:0007669"/>
    <property type="project" value="UniProtKB-KW"/>
</dbReference>
<feature type="domain" description="2Fe-2S ferredoxin-type" evidence="7">
    <location>
        <begin position="1"/>
        <end position="77"/>
    </location>
</feature>
<keyword evidence="6" id="KW-0411">Iron-sulfur</keyword>
<evidence type="ECO:0000256" key="1">
    <source>
        <dbReference type="ARBA" id="ARBA00001966"/>
    </source>
</evidence>
<dbReference type="GO" id="GO:0016020">
    <property type="term" value="C:membrane"/>
    <property type="evidence" value="ECO:0007669"/>
    <property type="project" value="InterPro"/>
</dbReference>
<evidence type="ECO:0000256" key="2">
    <source>
        <dbReference type="ARBA" id="ARBA00005404"/>
    </source>
</evidence>
<dbReference type="GO" id="GO:0008137">
    <property type="term" value="F:NADH dehydrogenase (ubiquinone) activity"/>
    <property type="evidence" value="ECO:0007669"/>
    <property type="project" value="InterPro"/>
</dbReference>
<sequence>MNKTITIDGKIVPFTDGQTIMDAALGAQVYIPHLCHNPEFKPHGSCKLCVVSVNGRNMTSCTMPAAEDMVVANNTPELNDDRKVLVQMLFVEGNHICPACEASGNCQLQAAAYYLNMLSPHFTHFYPPREVDASHPDVFLDLNRCILCELCVRASREVDGKNVFGISGRGIHAHLVVNAASGRLGDTNLVVTDRAAHVCPTGAILIKRQGYRIPIGQRTFDRKKISEVQMESTEEGKPDHE</sequence>
<dbReference type="PROSITE" id="PS51085">
    <property type="entry name" value="2FE2S_FER_2"/>
    <property type="match status" value="1"/>
</dbReference>
<dbReference type="InterPro" id="IPR036010">
    <property type="entry name" value="2Fe-2S_ferredoxin-like_sf"/>
</dbReference>
<dbReference type="Pfam" id="PF13510">
    <property type="entry name" value="Fer2_4"/>
    <property type="match status" value="1"/>
</dbReference>
<dbReference type="EMBL" id="CP021106">
    <property type="protein sequence ID" value="ARO89163.1"/>
    <property type="molecule type" value="Genomic_DNA"/>
</dbReference>
<organism evidence="9 10">
    <name type="scientific">Nitrosospira lacus</name>
    <dbReference type="NCBI Taxonomy" id="1288494"/>
    <lineage>
        <taxon>Bacteria</taxon>
        <taxon>Pseudomonadati</taxon>
        <taxon>Pseudomonadota</taxon>
        <taxon>Betaproteobacteria</taxon>
        <taxon>Nitrosomonadales</taxon>
        <taxon>Nitrosomonadaceae</taxon>
        <taxon>Nitrosospira</taxon>
    </lineage>
</organism>
<dbReference type="KEGG" id="nlc:EBAPG3_014455"/>
<dbReference type="SUPFAM" id="SSF54292">
    <property type="entry name" value="2Fe-2S ferredoxin-like"/>
    <property type="match status" value="1"/>
</dbReference>
<keyword evidence="5" id="KW-0408">Iron</keyword>
<dbReference type="RefSeq" id="WP_004174413.1">
    <property type="nucleotide sequence ID" value="NZ_CP021106.3"/>
</dbReference>
<evidence type="ECO:0000256" key="5">
    <source>
        <dbReference type="ARBA" id="ARBA00023004"/>
    </source>
</evidence>
<evidence type="ECO:0000259" key="7">
    <source>
        <dbReference type="PROSITE" id="PS51085"/>
    </source>
</evidence>
<dbReference type="AlphaFoldDB" id="A0A1W6STQ5"/>
<gene>
    <name evidence="9" type="ORF">EBAPG3_014455</name>
</gene>
<evidence type="ECO:0000313" key="9">
    <source>
        <dbReference type="EMBL" id="ARO89163.1"/>
    </source>
</evidence>
<dbReference type="Proteomes" id="UP000012179">
    <property type="component" value="Chromosome"/>
</dbReference>
<protein>
    <submittedName>
        <fullName evidence="9">NADP oxidoreductase</fullName>
    </submittedName>
</protein>